<keyword evidence="3" id="KW-1185">Reference proteome</keyword>
<organism evidence="2 3">
    <name type="scientific">Humicola insolens</name>
    <name type="common">Soft-rot fungus</name>
    <dbReference type="NCBI Taxonomy" id="85995"/>
    <lineage>
        <taxon>Eukaryota</taxon>
        <taxon>Fungi</taxon>
        <taxon>Dikarya</taxon>
        <taxon>Ascomycota</taxon>
        <taxon>Pezizomycotina</taxon>
        <taxon>Sordariomycetes</taxon>
        <taxon>Sordariomycetidae</taxon>
        <taxon>Sordariales</taxon>
        <taxon>Chaetomiaceae</taxon>
        <taxon>Mycothermus</taxon>
    </lineage>
</organism>
<evidence type="ECO:0000313" key="3">
    <source>
        <dbReference type="Proteomes" id="UP001583172"/>
    </source>
</evidence>
<dbReference type="InterPro" id="IPR001763">
    <property type="entry name" value="Rhodanese-like_dom"/>
</dbReference>
<evidence type="ECO:0000259" key="1">
    <source>
        <dbReference type="PROSITE" id="PS50206"/>
    </source>
</evidence>
<dbReference type="SMART" id="SM00450">
    <property type="entry name" value="RHOD"/>
    <property type="match status" value="1"/>
</dbReference>
<dbReference type="Proteomes" id="UP001583172">
    <property type="component" value="Unassembled WGS sequence"/>
</dbReference>
<dbReference type="InterPro" id="IPR036873">
    <property type="entry name" value="Rhodanese-like_dom_sf"/>
</dbReference>
<dbReference type="PANTHER" id="PTHR10828:SF50">
    <property type="entry name" value="REDUCTASE (ARC2), PUTATIVE (AFU_ORTHOLOGUE AFUA_6G13400)-RELATED"/>
    <property type="match status" value="1"/>
</dbReference>
<protein>
    <recommendedName>
        <fullName evidence="1">Rhodanese domain-containing protein</fullName>
    </recommendedName>
</protein>
<gene>
    <name evidence="2" type="ORF">VTJ49DRAFT_7033</name>
</gene>
<proteinExistence type="predicted"/>
<accession>A0ABR3VHX3</accession>
<sequence length="218" mass="24372">MTPAPELPWHAAYPAPKNEAQGITREEVLAMLKAQLEKQKGSGPPDFLLVDLRRADHEGGTIRGSINLPAQSLYPTIPTLYSVLKAAGVRKVIWYCSSSRGRGPRAASWFSDYLCDQGDGDMQSLVLVNGIKGWATAGPEYTKMMDEYEEFYVHKANASAEWLDDRFLWRVHFAERESGRSYVKHARFLITAVGFCDVPNGAEGIRNIQNFVSRKFGT</sequence>
<dbReference type="Pfam" id="PF00581">
    <property type="entry name" value="Rhodanese"/>
    <property type="match status" value="1"/>
</dbReference>
<dbReference type="PANTHER" id="PTHR10828">
    <property type="entry name" value="M-PHASE INDUCER PHOSPHATASE DUAL SPECIFICITY PHOSPHATASE CDC25"/>
    <property type="match status" value="1"/>
</dbReference>
<feature type="domain" description="Rhodanese" evidence="1">
    <location>
        <begin position="43"/>
        <end position="143"/>
    </location>
</feature>
<dbReference type="SUPFAM" id="SSF52821">
    <property type="entry name" value="Rhodanese/Cell cycle control phosphatase"/>
    <property type="match status" value="1"/>
</dbReference>
<dbReference type="Gene3D" id="3.40.250.10">
    <property type="entry name" value="Rhodanese-like domain"/>
    <property type="match status" value="1"/>
</dbReference>
<dbReference type="PROSITE" id="PS50206">
    <property type="entry name" value="RHODANESE_3"/>
    <property type="match status" value="1"/>
</dbReference>
<comment type="caution">
    <text evidence="2">The sequence shown here is derived from an EMBL/GenBank/DDBJ whole genome shotgun (WGS) entry which is preliminary data.</text>
</comment>
<evidence type="ECO:0000313" key="2">
    <source>
        <dbReference type="EMBL" id="KAL1841478.1"/>
    </source>
</evidence>
<dbReference type="EMBL" id="JAZGSY010000074">
    <property type="protein sequence ID" value="KAL1841478.1"/>
    <property type="molecule type" value="Genomic_DNA"/>
</dbReference>
<reference evidence="2 3" key="1">
    <citation type="journal article" date="2024" name="Commun. Biol.">
        <title>Comparative genomic analysis of thermophilic fungi reveals convergent evolutionary adaptations and gene losses.</title>
        <authorList>
            <person name="Steindorff A.S."/>
            <person name="Aguilar-Pontes M.V."/>
            <person name="Robinson A.J."/>
            <person name="Andreopoulos B."/>
            <person name="LaButti K."/>
            <person name="Kuo A."/>
            <person name="Mondo S."/>
            <person name="Riley R."/>
            <person name="Otillar R."/>
            <person name="Haridas S."/>
            <person name="Lipzen A."/>
            <person name="Grimwood J."/>
            <person name="Schmutz J."/>
            <person name="Clum A."/>
            <person name="Reid I.D."/>
            <person name="Moisan M.C."/>
            <person name="Butler G."/>
            <person name="Nguyen T.T.M."/>
            <person name="Dewar K."/>
            <person name="Conant G."/>
            <person name="Drula E."/>
            <person name="Henrissat B."/>
            <person name="Hansel C."/>
            <person name="Singer S."/>
            <person name="Hutchinson M.I."/>
            <person name="de Vries R.P."/>
            <person name="Natvig D.O."/>
            <person name="Powell A.J."/>
            <person name="Tsang A."/>
            <person name="Grigoriev I.V."/>
        </authorList>
    </citation>
    <scope>NUCLEOTIDE SEQUENCE [LARGE SCALE GENOMIC DNA]</scope>
    <source>
        <strain evidence="2 3">CBS 620.91</strain>
    </source>
</reference>
<name>A0ABR3VHX3_HUMIN</name>